<evidence type="ECO:0000313" key="5">
    <source>
        <dbReference type="EMBL" id="ELK08697.1"/>
    </source>
</evidence>
<keyword evidence="3" id="KW-1280">Immunoglobulin</keyword>
<proteinExistence type="predicted"/>
<dbReference type="GO" id="GO:0019814">
    <property type="term" value="C:immunoglobulin complex"/>
    <property type="evidence" value="ECO:0007669"/>
    <property type="project" value="UniProtKB-KW"/>
</dbReference>
<dbReference type="InterPro" id="IPR013106">
    <property type="entry name" value="Ig_V-set"/>
</dbReference>
<dbReference type="Gene3D" id="2.60.40.10">
    <property type="entry name" value="Immunoglobulins"/>
    <property type="match status" value="1"/>
</dbReference>
<dbReference type="EMBL" id="KB030871">
    <property type="protein sequence ID" value="ELK08697.1"/>
    <property type="molecule type" value="Genomic_DNA"/>
</dbReference>
<accession>L5KBG2</accession>
<evidence type="ECO:0000256" key="1">
    <source>
        <dbReference type="ARBA" id="ARBA00022859"/>
    </source>
</evidence>
<evidence type="ECO:0000259" key="4">
    <source>
        <dbReference type="PROSITE" id="PS50835"/>
    </source>
</evidence>
<reference evidence="6" key="1">
    <citation type="journal article" date="2013" name="Science">
        <title>Comparative analysis of bat genomes provides insight into the evolution of flight and immunity.</title>
        <authorList>
            <person name="Zhang G."/>
            <person name="Cowled C."/>
            <person name="Shi Z."/>
            <person name="Huang Z."/>
            <person name="Bishop-Lilly K.A."/>
            <person name="Fang X."/>
            <person name="Wynne J.W."/>
            <person name="Xiong Z."/>
            <person name="Baker M.L."/>
            <person name="Zhao W."/>
            <person name="Tachedjian M."/>
            <person name="Zhu Y."/>
            <person name="Zhou P."/>
            <person name="Jiang X."/>
            <person name="Ng J."/>
            <person name="Yang L."/>
            <person name="Wu L."/>
            <person name="Xiao J."/>
            <person name="Feng Y."/>
            <person name="Chen Y."/>
            <person name="Sun X."/>
            <person name="Zhang Y."/>
            <person name="Marsh G.A."/>
            <person name="Crameri G."/>
            <person name="Broder C.C."/>
            <person name="Frey K.G."/>
            <person name="Wang L.F."/>
            <person name="Wang J."/>
        </authorList>
    </citation>
    <scope>NUCLEOTIDE SEQUENCE [LARGE SCALE GENOMIC DNA]</scope>
</reference>
<name>L5KBG2_PTEAL</name>
<protein>
    <submittedName>
        <fullName evidence="5">Ig heavy chain V region M315</fullName>
    </submittedName>
</protein>
<dbReference type="Proteomes" id="UP000010552">
    <property type="component" value="Unassembled WGS sequence"/>
</dbReference>
<dbReference type="InParanoid" id="L5KBG2"/>
<dbReference type="GO" id="GO:0005576">
    <property type="term" value="C:extracellular region"/>
    <property type="evidence" value="ECO:0007669"/>
    <property type="project" value="UniProtKB-ARBA"/>
</dbReference>
<dbReference type="FunCoup" id="L5KBG2">
    <property type="interactions" value="76"/>
</dbReference>
<sequence>MTGSTRPQPPGALRKRPLEERAFSAKAVWPGCSCRASPGVLSQVQLQKTGRGLVKPSQTLSLTCAVSGGSVTSSDYWSWIRQHPGKGMEWMGYWTGSTRYNPAFQDRISVTADTSRNQFFPQLNSVTSEDTAMYFCAGDTMRGPQCEPRHKPP</sequence>
<dbReference type="Pfam" id="PF07686">
    <property type="entry name" value="V-set"/>
    <property type="match status" value="1"/>
</dbReference>
<dbReference type="FunFam" id="2.60.40.10:FF:002426">
    <property type="entry name" value="Immunoglobulin heavy variable V15-2"/>
    <property type="match status" value="1"/>
</dbReference>
<keyword evidence="2" id="KW-1064">Adaptive immunity</keyword>
<dbReference type="InterPro" id="IPR013783">
    <property type="entry name" value="Ig-like_fold"/>
</dbReference>
<evidence type="ECO:0000313" key="6">
    <source>
        <dbReference type="Proteomes" id="UP000010552"/>
    </source>
</evidence>
<keyword evidence="6" id="KW-1185">Reference proteome</keyword>
<gene>
    <name evidence="5" type="ORF">PAL_GLEAN10000229</name>
</gene>
<dbReference type="AlphaFoldDB" id="L5KBG2"/>
<organism evidence="5 6">
    <name type="scientific">Pteropus alecto</name>
    <name type="common">Black flying fox</name>
    <dbReference type="NCBI Taxonomy" id="9402"/>
    <lineage>
        <taxon>Eukaryota</taxon>
        <taxon>Metazoa</taxon>
        <taxon>Chordata</taxon>
        <taxon>Craniata</taxon>
        <taxon>Vertebrata</taxon>
        <taxon>Euteleostomi</taxon>
        <taxon>Mammalia</taxon>
        <taxon>Eutheria</taxon>
        <taxon>Laurasiatheria</taxon>
        <taxon>Chiroptera</taxon>
        <taxon>Yinpterochiroptera</taxon>
        <taxon>Pteropodoidea</taxon>
        <taxon>Pteropodidae</taxon>
        <taxon>Pteropodinae</taxon>
        <taxon>Pteropus</taxon>
    </lineage>
</organism>
<dbReference type="PROSITE" id="PS50835">
    <property type="entry name" value="IG_LIKE"/>
    <property type="match status" value="1"/>
</dbReference>
<dbReference type="GO" id="GO:0002250">
    <property type="term" value="P:adaptive immune response"/>
    <property type="evidence" value="ECO:0007669"/>
    <property type="project" value="UniProtKB-KW"/>
</dbReference>
<keyword evidence="1" id="KW-0391">Immunity</keyword>
<evidence type="ECO:0000256" key="3">
    <source>
        <dbReference type="ARBA" id="ARBA00043265"/>
    </source>
</evidence>
<dbReference type="InterPro" id="IPR007110">
    <property type="entry name" value="Ig-like_dom"/>
</dbReference>
<dbReference type="PANTHER" id="PTHR23266">
    <property type="entry name" value="IMMUNOGLOBULIN HEAVY CHAIN"/>
    <property type="match status" value="1"/>
</dbReference>
<dbReference type="SUPFAM" id="SSF48726">
    <property type="entry name" value="Immunoglobulin"/>
    <property type="match status" value="1"/>
</dbReference>
<dbReference type="SMART" id="SM00406">
    <property type="entry name" value="IGv"/>
    <property type="match status" value="1"/>
</dbReference>
<dbReference type="InterPro" id="IPR036179">
    <property type="entry name" value="Ig-like_dom_sf"/>
</dbReference>
<dbReference type="InterPro" id="IPR050199">
    <property type="entry name" value="IgHV"/>
</dbReference>
<evidence type="ECO:0000256" key="2">
    <source>
        <dbReference type="ARBA" id="ARBA00023130"/>
    </source>
</evidence>
<feature type="domain" description="Ig-like" evidence="4">
    <location>
        <begin position="38"/>
        <end position="136"/>
    </location>
</feature>
<dbReference type="STRING" id="9402.L5KBG2"/>